<feature type="domain" description="Prokaryotic YEATS" evidence="1">
    <location>
        <begin position="16"/>
        <end position="89"/>
    </location>
</feature>
<keyword evidence="3" id="KW-1185">Reference proteome</keyword>
<comment type="caution">
    <text evidence="2">The sequence shown here is derived from an EMBL/GenBank/DDBJ whole genome shotgun (WGS) entry which is preliminary data.</text>
</comment>
<evidence type="ECO:0000313" key="3">
    <source>
        <dbReference type="Proteomes" id="UP000240971"/>
    </source>
</evidence>
<sequence length="104" mass="12081">MLVHKIFKSTSDGQHYDLLIYVIPHNEASLIQVKSVEYFLGPFWGNQVFKTKNRSKGFAVKTSAYGEFLCTAKITFTDNQEMFVHRYIDFEMGGYAPFIKEELK</sequence>
<dbReference type="EMBL" id="PYAW01000001">
    <property type="protein sequence ID" value="PSL50003.1"/>
    <property type="molecule type" value="Genomic_DNA"/>
</dbReference>
<dbReference type="InterPro" id="IPR038704">
    <property type="entry name" value="YEAST_sf"/>
</dbReference>
<evidence type="ECO:0000313" key="2">
    <source>
        <dbReference type="EMBL" id="PSL50003.1"/>
    </source>
</evidence>
<reference evidence="2 3" key="1">
    <citation type="submission" date="2018-03" db="EMBL/GenBank/DDBJ databases">
        <title>Genomic Encyclopedia of Archaeal and Bacterial Type Strains, Phase II (KMG-II): from individual species to whole genera.</title>
        <authorList>
            <person name="Goeker M."/>
        </authorList>
    </citation>
    <scope>NUCLEOTIDE SEQUENCE [LARGE SCALE GENOMIC DNA]</scope>
    <source>
        <strain evidence="2 3">DSM 24859</strain>
    </source>
</reference>
<dbReference type="Gene3D" id="2.60.40.1970">
    <property type="entry name" value="YEATS domain"/>
    <property type="match status" value="1"/>
</dbReference>
<organism evidence="2 3">
    <name type="scientific">Chitinophaga niastensis</name>
    <dbReference type="NCBI Taxonomy" id="536980"/>
    <lineage>
        <taxon>Bacteria</taxon>
        <taxon>Pseudomonadati</taxon>
        <taxon>Bacteroidota</taxon>
        <taxon>Chitinophagia</taxon>
        <taxon>Chitinophagales</taxon>
        <taxon>Chitinophagaceae</taxon>
        <taxon>Chitinophaga</taxon>
    </lineage>
</organism>
<gene>
    <name evidence="2" type="ORF">CLV51_1011345</name>
</gene>
<dbReference type="Proteomes" id="UP000240971">
    <property type="component" value="Unassembled WGS sequence"/>
</dbReference>
<evidence type="ECO:0000259" key="1">
    <source>
        <dbReference type="Pfam" id="PF20305"/>
    </source>
</evidence>
<dbReference type="Pfam" id="PF20305">
    <property type="entry name" value="pYEATS"/>
    <property type="match status" value="1"/>
</dbReference>
<name>A0A2P8HUV5_CHINA</name>
<dbReference type="InterPro" id="IPR046888">
    <property type="entry name" value="pYEATS"/>
</dbReference>
<proteinExistence type="predicted"/>
<dbReference type="AlphaFoldDB" id="A0A2P8HUV5"/>
<accession>A0A2P8HUV5</accession>
<protein>
    <recommendedName>
        <fullName evidence="1">Prokaryotic YEATS domain-containing protein</fullName>
    </recommendedName>
</protein>